<reference evidence="2" key="2">
    <citation type="submission" date="2014-09" db="EMBL/GenBank/DDBJ databases">
        <title>Criblamydia sequanensis harbors a mega-plasmid encoding arsenite resistance.</title>
        <authorList>
            <person name="Bertelli C."/>
            <person name="Goesmann A."/>
            <person name="Greub G."/>
        </authorList>
    </citation>
    <scope>NUCLEOTIDE SEQUENCE [LARGE SCALE GENOMIC DNA]</scope>
    <source>
        <strain evidence="2">CRIB-18</strain>
    </source>
</reference>
<sequence length="240" mass="27037">MQYILVHGAWQGGWCFEFLAEELIKLGNKVSCLDLPGHGKSPFPLSQATYEIYYHSLEEEIKKFDEVILVAHSMSGILAAPLLDKHSDRISHLFLISAFVAQKGQSLLDVAIAGGPSEIPNLLITDEENQTQSLDLIKAREALFHDCPEELADWAIQRLQANPIAPFITPVNWVDSGKTKEKRTYIVCEDDRDVHPSTQLNILKNYPCLVIPFKSGHFPFLSKPKELAEILNSRDESQRN</sequence>
<dbReference type="PANTHER" id="PTHR37017">
    <property type="entry name" value="AB HYDROLASE-1 DOMAIN-CONTAINING PROTEIN-RELATED"/>
    <property type="match status" value="1"/>
</dbReference>
<dbReference type="Pfam" id="PF12697">
    <property type="entry name" value="Abhydrolase_6"/>
    <property type="match status" value="1"/>
</dbReference>
<dbReference type="eggNOG" id="COG0596">
    <property type="taxonomic scope" value="Bacteria"/>
</dbReference>
<dbReference type="GO" id="GO:0016787">
    <property type="term" value="F:hydrolase activity"/>
    <property type="evidence" value="ECO:0007669"/>
    <property type="project" value="UniProtKB-KW"/>
</dbReference>
<feature type="domain" description="AB hydrolase-1" evidence="1">
    <location>
        <begin position="4"/>
        <end position="229"/>
    </location>
</feature>
<dbReference type="Proteomes" id="UP000031552">
    <property type="component" value="Unassembled WGS sequence"/>
</dbReference>
<name>A0A090CYQ2_9BACT</name>
<dbReference type="InterPro" id="IPR029058">
    <property type="entry name" value="AB_hydrolase_fold"/>
</dbReference>
<dbReference type="Gene3D" id="3.40.50.1820">
    <property type="entry name" value="alpha/beta hydrolase"/>
    <property type="match status" value="1"/>
</dbReference>
<dbReference type="SUPFAM" id="SSF53474">
    <property type="entry name" value="alpha/beta-Hydrolases"/>
    <property type="match status" value="1"/>
</dbReference>
<dbReference type="PANTHER" id="PTHR37017:SF11">
    <property type="entry name" value="ESTERASE_LIPASE_THIOESTERASE DOMAIN-CONTAINING PROTEIN"/>
    <property type="match status" value="1"/>
</dbReference>
<comment type="caution">
    <text evidence="2">The sequence shown here is derived from an EMBL/GenBank/DDBJ whole genome shotgun (WGS) entry which is preliminary data.</text>
</comment>
<proteinExistence type="predicted"/>
<reference evidence="2" key="1">
    <citation type="submission" date="2013-12" db="EMBL/GenBank/DDBJ databases">
        <authorList>
            <person name="Linke B."/>
        </authorList>
    </citation>
    <scope>NUCLEOTIDE SEQUENCE [LARGE SCALE GENOMIC DNA]</scope>
    <source>
        <strain evidence="2">CRIB-18</strain>
    </source>
</reference>
<dbReference type="InterPro" id="IPR000073">
    <property type="entry name" value="AB_hydrolase_1"/>
</dbReference>
<evidence type="ECO:0000259" key="1">
    <source>
        <dbReference type="Pfam" id="PF12697"/>
    </source>
</evidence>
<evidence type="ECO:0000313" key="2">
    <source>
        <dbReference type="EMBL" id="CDR33767.1"/>
    </source>
</evidence>
<accession>A0A090CYQ2</accession>
<dbReference type="STRING" id="1437425.CSEC_0940"/>
<keyword evidence="2" id="KW-0378">Hydrolase</keyword>
<dbReference type="AlphaFoldDB" id="A0A090CYQ2"/>
<dbReference type="InterPro" id="IPR052897">
    <property type="entry name" value="Sec-Metab_Biosynth_Hydrolase"/>
</dbReference>
<dbReference type="OrthoDB" id="151598at2"/>
<evidence type="ECO:0000313" key="3">
    <source>
        <dbReference type="Proteomes" id="UP000031552"/>
    </source>
</evidence>
<keyword evidence="3" id="KW-1185">Reference proteome</keyword>
<protein>
    <submittedName>
        <fullName evidence="2">Alpha/beta hydrolase domain-containing protein</fullName>
    </submittedName>
</protein>
<organism evidence="2 3">
    <name type="scientific">Candidatus Criblamydia sequanensis CRIB-18</name>
    <dbReference type="NCBI Taxonomy" id="1437425"/>
    <lineage>
        <taxon>Bacteria</taxon>
        <taxon>Pseudomonadati</taxon>
        <taxon>Chlamydiota</taxon>
        <taxon>Chlamydiia</taxon>
        <taxon>Parachlamydiales</taxon>
        <taxon>Candidatus Criblamydiaceae</taxon>
        <taxon>Candidatus Criblamydia</taxon>
    </lineage>
</organism>
<dbReference type="RefSeq" id="WP_041017194.1">
    <property type="nucleotide sequence ID" value="NZ_CCEJ010000003.1"/>
</dbReference>
<gene>
    <name evidence="2" type="ORF">CSEC_0940</name>
</gene>
<dbReference type="EMBL" id="CCEJ010000003">
    <property type="protein sequence ID" value="CDR33767.1"/>
    <property type="molecule type" value="Genomic_DNA"/>
</dbReference>